<comment type="subcellular location">
    <subcellularLocation>
        <location evidence="6">Cytoplasm</location>
    </subcellularLocation>
    <subcellularLocation>
        <location evidence="6">Cell membrane</location>
        <topology evidence="6">Peripheral membrane protein</topology>
    </subcellularLocation>
</comment>
<dbReference type="InterPro" id="IPR009019">
    <property type="entry name" value="KH_sf_prok-type"/>
</dbReference>
<evidence type="ECO:0000256" key="2">
    <source>
        <dbReference type="ARBA" id="ARBA00020484"/>
    </source>
</evidence>
<comment type="subunit">
    <text evidence="6">Monomer.</text>
</comment>
<dbReference type="GO" id="GO:0005525">
    <property type="term" value="F:GTP binding"/>
    <property type="evidence" value="ECO:0007669"/>
    <property type="project" value="UniProtKB-UniRule"/>
</dbReference>
<dbReference type="AlphaFoldDB" id="A0A3G8ZM27"/>
<feature type="region of interest" description="G3" evidence="7">
    <location>
        <begin position="61"/>
        <end position="64"/>
    </location>
</feature>
<organism evidence="11 12">
    <name type="scientific">Nakamurella antarctica</name>
    <dbReference type="NCBI Taxonomy" id="1902245"/>
    <lineage>
        <taxon>Bacteria</taxon>
        <taxon>Bacillati</taxon>
        <taxon>Actinomycetota</taxon>
        <taxon>Actinomycetes</taxon>
        <taxon>Nakamurellales</taxon>
        <taxon>Nakamurellaceae</taxon>
        <taxon>Nakamurella</taxon>
    </lineage>
</organism>
<dbReference type="GO" id="GO:0003924">
    <property type="term" value="F:GTPase activity"/>
    <property type="evidence" value="ECO:0007669"/>
    <property type="project" value="UniProtKB-UniRule"/>
</dbReference>
<protein>
    <recommendedName>
        <fullName evidence="2 6">GTPase Era</fullName>
    </recommendedName>
</protein>
<dbReference type="KEGG" id="nak:EH165_09940"/>
<keyword evidence="4 6" id="KW-0694">RNA-binding</keyword>
<dbReference type="RefSeq" id="WP_124799321.1">
    <property type="nucleotide sequence ID" value="NZ_CP034170.1"/>
</dbReference>
<dbReference type="NCBIfam" id="TIGR00231">
    <property type="entry name" value="small_GTP"/>
    <property type="match status" value="1"/>
</dbReference>
<evidence type="ECO:0000313" key="12">
    <source>
        <dbReference type="Proteomes" id="UP000268084"/>
    </source>
</evidence>
<reference evidence="11 12" key="1">
    <citation type="submission" date="2018-11" db="EMBL/GenBank/DDBJ databases">
        <authorList>
            <person name="Da X."/>
        </authorList>
    </citation>
    <scope>NUCLEOTIDE SEQUENCE [LARGE SCALE GENOMIC DNA]</scope>
    <source>
        <strain evidence="11 12">S14-144</strain>
    </source>
</reference>
<dbReference type="InterPro" id="IPR015946">
    <property type="entry name" value="KH_dom-like_a/b"/>
</dbReference>
<dbReference type="EMBL" id="CP034170">
    <property type="protein sequence ID" value="AZI58412.1"/>
    <property type="molecule type" value="Genomic_DNA"/>
</dbReference>
<evidence type="ECO:0000313" key="11">
    <source>
        <dbReference type="EMBL" id="AZI58412.1"/>
    </source>
</evidence>
<name>A0A3G8ZM27_9ACTN</name>
<keyword evidence="6" id="KW-0699">rRNA-binding</keyword>
<dbReference type="Gene3D" id="3.30.300.20">
    <property type="match status" value="1"/>
</dbReference>
<feature type="region of interest" description="G4" evidence="7">
    <location>
        <begin position="125"/>
        <end position="128"/>
    </location>
</feature>
<dbReference type="InterPro" id="IPR005662">
    <property type="entry name" value="GTPase_Era-like"/>
</dbReference>
<evidence type="ECO:0000256" key="3">
    <source>
        <dbReference type="ARBA" id="ARBA00022741"/>
    </source>
</evidence>
<keyword evidence="5 6" id="KW-0342">GTP-binding</keyword>
<accession>A0A3G8ZM27</accession>
<evidence type="ECO:0000259" key="10">
    <source>
        <dbReference type="PROSITE" id="PS51713"/>
    </source>
</evidence>
<feature type="domain" description="KH type-2" evidence="9">
    <location>
        <begin position="206"/>
        <end position="285"/>
    </location>
</feature>
<evidence type="ECO:0000256" key="1">
    <source>
        <dbReference type="ARBA" id="ARBA00007921"/>
    </source>
</evidence>
<dbReference type="NCBIfam" id="NF000908">
    <property type="entry name" value="PRK00089.1"/>
    <property type="match status" value="1"/>
</dbReference>
<dbReference type="PANTHER" id="PTHR42698:SF1">
    <property type="entry name" value="GTPASE ERA, MITOCHONDRIAL"/>
    <property type="match status" value="1"/>
</dbReference>
<keyword evidence="6" id="KW-0963">Cytoplasm</keyword>
<evidence type="ECO:0000256" key="5">
    <source>
        <dbReference type="ARBA" id="ARBA00023134"/>
    </source>
</evidence>
<dbReference type="GO" id="GO:0000028">
    <property type="term" value="P:ribosomal small subunit assembly"/>
    <property type="evidence" value="ECO:0007669"/>
    <property type="project" value="TreeGrafter"/>
</dbReference>
<dbReference type="PROSITE" id="PS50823">
    <property type="entry name" value="KH_TYPE_2"/>
    <property type="match status" value="1"/>
</dbReference>
<dbReference type="SUPFAM" id="SSF54814">
    <property type="entry name" value="Prokaryotic type KH domain (KH-domain type II)"/>
    <property type="match status" value="1"/>
</dbReference>
<dbReference type="InterPro" id="IPR030388">
    <property type="entry name" value="G_ERA_dom"/>
</dbReference>
<dbReference type="Proteomes" id="UP000268084">
    <property type="component" value="Chromosome"/>
</dbReference>
<dbReference type="CDD" id="cd04163">
    <property type="entry name" value="Era"/>
    <property type="match status" value="1"/>
</dbReference>
<evidence type="ECO:0000256" key="7">
    <source>
        <dbReference type="PROSITE-ProRule" id="PRU01050"/>
    </source>
</evidence>
<reference evidence="11 12" key="2">
    <citation type="submission" date="2018-12" db="EMBL/GenBank/DDBJ databases">
        <title>Nakamurella antarcticus sp. nov., isolated from Antarctica South Shetland Islands soil.</title>
        <authorList>
            <person name="Peng F."/>
        </authorList>
    </citation>
    <scope>NUCLEOTIDE SEQUENCE [LARGE SCALE GENOMIC DNA]</scope>
    <source>
        <strain evidence="11 12">S14-144</strain>
    </source>
</reference>
<gene>
    <name evidence="6" type="primary">era</name>
    <name evidence="11" type="ORF">EH165_09940</name>
</gene>
<evidence type="ECO:0000256" key="4">
    <source>
        <dbReference type="ARBA" id="ARBA00022884"/>
    </source>
</evidence>
<dbReference type="Pfam" id="PF01926">
    <property type="entry name" value="MMR_HSR1"/>
    <property type="match status" value="1"/>
</dbReference>
<dbReference type="PANTHER" id="PTHR42698">
    <property type="entry name" value="GTPASE ERA"/>
    <property type="match status" value="1"/>
</dbReference>
<feature type="domain" description="Era-type G" evidence="10">
    <location>
        <begin position="6"/>
        <end position="175"/>
    </location>
</feature>
<feature type="binding site" evidence="6">
    <location>
        <begin position="125"/>
        <end position="128"/>
    </location>
    <ligand>
        <name>GTP</name>
        <dbReference type="ChEBI" id="CHEBI:37565"/>
    </ligand>
</feature>
<dbReference type="InterPro" id="IPR004044">
    <property type="entry name" value="KH_dom_type_2"/>
</dbReference>
<feature type="region of interest" description="G5" evidence="7">
    <location>
        <begin position="154"/>
        <end position="156"/>
    </location>
</feature>
<dbReference type="GO" id="GO:0070181">
    <property type="term" value="F:small ribosomal subunit rRNA binding"/>
    <property type="evidence" value="ECO:0007669"/>
    <property type="project" value="UniProtKB-UniRule"/>
</dbReference>
<dbReference type="InterPro" id="IPR027417">
    <property type="entry name" value="P-loop_NTPase"/>
</dbReference>
<feature type="binding site" evidence="6">
    <location>
        <begin position="61"/>
        <end position="65"/>
    </location>
    <ligand>
        <name>GTP</name>
        <dbReference type="ChEBI" id="CHEBI:37565"/>
    </ligand>
</feature>
<evidence type="ECO:0000256" key="8">
    <source>
        <dbReference type="RuleBase" id="RU003761"/>
    </source>
</evidence>
<dbReference type="GO" id="GO:0043024">
    <property type="term" value="F:ribosomal small subunit binding"/>
    <property type="evidence" value="ECO:0007669"/>
    <property type="project" value="TreeGrafter"/>
</dbReference>
<dbReference type="InterPro" id="IPR005225">
    <property type="entry name" value="Small_GTP-bd"/>
</dbReference>
<dbReference type="HAMAP" id="MF_00367">
    <property type="entry name" value="GTPase_Era"/>
    <property type="match status" value="1"/>
</dbReference>
<sequence length="301" mass="33132">MSSEHRSGFGCFVGRPNTGKSTLLNAVVGQKIAITSDKPQTTRRAIRGIVTREDSQLIIVDTPGMHRPRTLLGERLGEVVRTVWSEVDVIGFTIPANEKIGPGDRRIAEELTEQAGKTPVIGIVTKTDLVKPEQLVAQLMALERIRPFADIIPVSAKADFQVQTLLDLMVTHIPVSPRLYPDAEVTDEPVETRIAEIIREATLDGAREELPHSLAALVSEILPREGKPGMLTVFATIYVERESQKAIVLGKGGEKLAAVGRSSRTQIEELLGSRVYLDLHVTVAKEWQRDPKQLRKLGFDA</sequence>
<feature type="region of interest" description="G1" evidence="7">
    <location>
        <begin position="14"/>
        <end position="21"/>
    </location>
</feature>
<keyword evidence="12" id="KW-1185">Reference proteome</keyword>
<keyword evidence="6" id="KW-0690">Ribosome biogenesis</keyword>
<dbReference type="InterPro" id="IPR006073">
    <property type="entry name" value="GTP-bd"/>
</dbReference>
<comment type="similarity">
    <text evidence="1 6 7 8">Belongs to the TRAFAC class TrmE-Era-EngA-EngB-Septin-like GTPase superfamily. Era GTPase family.</text>
</comment>
<dbReference type="GO" id="GO:0005886">
    <property type="term" value="C:plasma membrane"/>
    <property type="evidence" value="ECO:0007669"/>
    <property type="project" value="UniProtKB-SubCell"/>
</dbReference>
<evidence type="ECO:0000259" key="9">
    <source>
        <dbReference type="PROSITE" id="PS50823"/>
    </source>
</evidence>
<dbReference type="SUPFAM" id="SSF52540">
    <property type="entry name" value="P-loop containing nucleoside triphosphate hydrolases"/>
    <property type="match status" value="1"/>
</dbReference>
<dbReference type="Pfam" id="PF07650">
    <property type="entry name" value="KH_2"/>
    <property type="match status" value="1"/>
</dbReference>
<comment type="function">
    <text evidence="6">An essential GTPase that binds both GDP and GTP, with rapid nucleotide exchange. Plays a role in 16S rRNA processing and 30S ribosomal subunit biogenesis and possibly also in cell cycle regulation and energy metabolism.</text>
</comment>
<keyword evidence="6" id="KW-0472">Membrane</keyword>
<dbReference type="OrthoDB" id="9805918at2"/>
<proteinExistence type="inferred from homology"/>
<keyword evidence="3 6" id="KW-0547">Nucleotide-binding</keyword>
<dbReference type="Gene3D" id="3.40.50.300">
    <property type="entry name" value="P-loop containing nucleotide triphosphate hydrolases"/>
    <property type="match status" value="1"/>
</dbReference>
<dbReference type="CDD" id="cd22534">
    <property type="entry name" value="KH-II_Era"/>
    <property type="match status" value="1"/>
</dbReference>
<evidence type="ECO:0000256" key="6">
    <source>
        <dbReference type="HAMAP-Rule" id="MF_00367"/>
    </source>
</evidence>
<dbReference type="NCBIfam" id="TIGR00436">
    <property type="entry name" value="era"/>
    <property type="match status" value="1"/>
</dbReference>
<dbReference type="GO" id="GO:0005829">
    <property type="term" value="C:cytosol"/>
    <property type="evidence" value="ECO:0007669"/>
    <property type="project" value="TreeGrafter"/>
</dbReference>
<feature type="region of interest" description="G2" evidence="7">
    <location>
        <begin position="40"/>
        <end position="44"/>
    </location>
</feature>
<feature type="binding site" evidence="6">
    <location>
        <begin position="14"/>
        <end position="21"/>
    </location>
    <ligand>
        <name>GTP</name>
        <dbReference type="ChEBI" id="CHEBI:37565"/>
    </ligand>
</feature>
<keyword evidence="6" id="KW-1003">Cell membrane</keyword>
<dbReference type="PROSITE" id="PS51713">
    <property type="entry name" value="G_ERA"/>
    <property type="match status" value="1"/>
</dbReference>